<evidence type="ECO:0000313" key="4">
    <source>
        <dbReference type="Proteomes" id="UP000693970"/>
    </source>
</evidence>
<comment type="caution">
    <text evidence="3">The sequence shown here is derived from an EMBL/GenBank/DDBJ whole genome shotgun (WGS) entry which is preliminary data.</text>
</comment>
<dbReference type="Pfam" id="PF07714">
    <property type="entry name" value="PK_Tyr_Ser-Thr"/>
    <property type="match status" value="1"/>
</dbReference>
<dbReference type="GO" id="GO:0005737">
    <property type="term" value="C:cytoplasm"/>
    <property type="evidence" value="ECO:0007669"/>
    <property type="project" value="TreeGrafter"/>
</dbReference>
<reference evidence="3" key="2">
    <citation type="submission" date="2021-04" db="EMBL/GenBank/DDBJ databases">
        <authorList>
            <person name="Podell S."/>
        </authorList>
    </citation>
    <scope>NUCLEOTIDE SEQUENCE</scope>
    <source>
        <strain evidence="3">Hildebrandi</strain>
    </source>
</reference>
<keyword evidence="3" id="KW-0418">Kinase</keyword>
<feature type="domain" description="Protein kinase" evidence="2">
    <location>
        <begin position="87"/>
        <end position="411"/>
    </location>
</feature>
<organism evidence="3 4">
    <name type="scientific">Nitzschia inconspicua</name>
    <dbReference type="NCBI Taxonomy" id="303405"/>
    <lineage>
        <taxon>Eukaryota</taxon>
        <taxon>Sar</taxon>
        <taxon>Stramenopiles</taxon>
        <taxon>Ochrophyta</taxon>
        <taxon>Bacillariophyta</taxon>
        <taxon>Bacillariophyceae</taxon>
        <taxon>Bacillariophycidae</taxon>
        <taxon>Bacillariales</taxon>
        <taxon>Bacillariaceae</taxon>
        <taxon>Nitzschia</taxon>
    </lineage>
</organism>
<sequence length="502" mass="57346">MVLCILHNQYNTDEMDCTSSAMAATTFSLPLHQEQQRSQQPHWPNRMATVMCAKITARVEEMLKGSRLKRSTNQHIALIRPEIDFVNVDDKVLGSGSFSQVTAVTTRDGRRYALKHLKRSLMDRQDEFQLAAAELACEAHILSSLDHPNILKIKGWAENGIASFETGQHNSFFLMLDLLDETLNQRIERWRDEQEHHDFTSMTTPIMTQQQPSFWRRVMRCPNAYQTALVQKQLEQHTDQLYHQTLYLDKLRIMKEIASAIAYIHSNGIIFRDLKPNNIGFIGNKVQIFDFGLSRELPALDTSIPFAMSGKVGTLRYMAPEVARHQHYNVSADVYSFAMVSYELLSLEKPFDGWTRDMHADLVCNRGVRPDTIHTMHPIPAEMTLVLQQAWSNNPTCRGTMSQICAQIQYLESQQTKYLAEQQLQVDFQQHLQQQQRNHMAMALPTQAAAHIPIHFSEDMSYGTPSACHFKACFPRSSCVSLDDSMGTIDTGSLSAESDYHF</sequence>
<dbReference type="InterPro" id="IPR001245">
    <property type="entry name" value="Ser-Thr/Tyr_kinase_cat_dom"/>
</dbReference>
<keyword evidence="3" id="KW-0808">Transferase</keyword>
<dbReference type="Proteomes" id="UP000693970">
    <property type="component" value="Unassembled WGS sequence"/>
</dbReference>
<evidence type="ECO:0000259" key="2">
    <source>
        <dbReference type="PROSITE" id="PS50011"/>
    </source>
</evidence>
<evidence type="ECO:0000256" key="1">
    <source>
        <dbReference type="PROSITE-ProRule" id="PRU10141"/>
    </source>
</evidence>
<dbReference type="PANTHER" id="PTHR23257">
    <property type="entry name" value="SERINE-THREONINE PROTEIN KINASE"/>
    <property type="match status" value="1"/>
</dbReference>
<dbReference type="PROSITE" id="PS00107">
    <property type="entry name" value="PROTEIN_KINASE_ATP"/>
    <property type="match status" value="1"/>
</dbReference>
<dbReference type="AlphaFoldDB" id="A0A9K3LU10"/>
<dbReference type="InterPro" id="IPR050167">
    <property type="entry name" value="Ser_Thr_protein_kinase"/>
</dbReference>
<dbReference type="SMART" id="SM00220">
    <property type="entry name" value="S_TKc"/>
    <property type="match status" value="1"/>
</dbReference>
<dbReference type="InterPro" id="IPR000719">
    <property type="entry name" value="Prot_kinase_dom"/>
</dbReference>
<dbReference type="EMBL" id="JAGRRH010000007">
    <property type="protein sequence ID" value="KAG7366616.1"/>
    <property type="molecule type" value="Genomic_DNA"/>
</dbReference>
<gene>
    <name evidence="3" type="ORF">IV203_029286</name>
</gene>
<keyword evidence="4" id="KW-1185">Reference proteome</keyword>
<keyword evidence="1" id="KW-0547">Nucleotide-binding</keyword>
<reference evidence="3" key="1">
    <citation type="journal article" date="2021" name="Sci. Rep.">
        <title>Diploid genomic architecture of Nitzschia inconspicua, an elite biomass production diatom.</title>
        <authorList>
            <person name="Oliver A."/>
            <person name="Podell S."/>
            <person name="Pinowska A."/>
            <person name="Traller J.C."/>
            <person name="Smith S.R."/>
            <person name="McClure R."/>
            <person name="Beliaev A."/>
            <person name="Bohutskyi P."/>
            <person name="Hill E.A."/>
            <person name="Rabines A."/>
            <person name="Zheng H."/>
            <person name="Allen L.Z."/>
            <person name="Kuo A."/>
            <person name="Grigoriev I.V."/>
            <person name="Allen A.E."/>
            <person name="Hazlebeck D."/>
            <person name="Allen E.E."/>
        </authorList>
    </citation>
    <scope>NUCLEOTIDE SEQUENCE</scope>
    <source>
        <strain evidence="3">Hildebrandi</strain>
    </source>
</reference>
<dbReference type="GO" id="GO:0004672">
    <property type="term" value="F:protein kinase activity"/>
    <property type="evidence" value="ECO:0007669"/>
    <property type="project" value="InterPro"/>
</dbReference>
<evidence type="ECO:0000313" key="3">
    <source>
        <dbReference type="EMBL" id="KAG7366616.1"/>
    </source>
</evidence>
<dbReference type="GO" id="GO:0007165">
    <property type="term" value="P:signal transduction"/>
    <property type="evidence" value="ECO:0007669"/>
    <property type="project" value="TreeGrafter"/>
</dbReference>
<accession>A0A9K3LU10</accession>
<feature type="binding site" evidence="1">
    <location>
        <position position="115"/>
    </location>
    <ligand>
        <name>ATP</name>
        <dbReference type="ChEBI" id="CHEBI:30616"/>
    </ligand>
</feature>
<proteinExistence type="predicted"/>
<name>A0A9K3LU10_9STRA</name>
<dbReference type="PANTHER" id="PTHR23257:SF958">
    <property type="entry name" value="SERINE_THREONINE-PROTEIN KINASE WNK4"/>
    <property type="match status" value="1"/>
</dbReference>
<dbReference type="InterPro" id="IPR017441">
    <property type="entry name" value="Protein_kinase_ATP_BS"/>
</dbReference>
<dbReference type="GO" id="GO:0005524">
    <property type="term" value="F:ATP binding"/>
    <property type="evidence" value="ECO:0007669"/>
    <property type="project" value="UniProtKB-UniRule"/>
</dbReference>
<keyword evidence="1" id="KW-0067">ATP-binding</keyword>
<dbReference type="OrthoDB" id="42407at2759"/>
<dbReference type="PROSITE" id="PS50011">
    <property type="entry name" value="PROTEIN_KINASE_DOM"/>
    <property type="match status" value="1"/>
</dbReference>
<protein>
    <submittedName>
        <fullName evidence="3">Protein kinase domain containing protein</fullName>
    </submittedName>
</protein>